<proteinExistence type="predicted"/>
<keyword evidence="2" id="KW-0472">Membrane</keyword>
<evidence type="ECO:0000313" key="4">
    <source>
        <dbReference type="Proteomes" id="UP001152523"/>
    </source>
</evidence>
<accession>A0AAV0CQM4</accession>
<keyword evidence="4" id="KW-1185">Reference proteome</keyword>
<comment type="caution">
    <text evidence="3">The sequence shown here is derived from an EMBL/GenBank/DDBJ whole genome shotgun (WGS) entry which is preliminary data.</text>
</comment>
<keyword evidence="2" id="KW-0812">Transmembrane</keyword>
<protein>
    <submittedName>
        <fullName evidence="3">Uncharacterized protein</fullName>
    </submittedName>
</protein>
<dbReference type="EMBL" id="CAMAPF010000041">
    <property type="protein sequence ID" value="CAH9083244.1"/>
    <property type="molecule type" value="Genomic_DNA"/>
</dbReference>
<gene>
    <name evidence="3" type="ORF">CEPIT_LOCUS8453</name>
</gene>
<feature type="compositionally biased region" description="Basic and acidic residues" evidence="1">
    <location>
        <begin position="1"/>
        <end position="10"/>
    </location>
</feature>
<evidence type="ECO:0000256" key="1">
    <source>
        <dbReference type="SAM" id="MobiDB-lite"/>
    </source>
</evidence>
<keyword evidence="2" id="KW-1133">Transmembrane helix</keyword>
<organism evidence="3 4">
    <name type="scientific">Cuscuta epithymum</name>
    <dbReference type="NCBI Taxonomy" id="186058"/>
    <lineage>
        <taxon>Eukaryota</taxon>
        <taxon>Viridiplantae</taxon>
        <taxon>Streptophyta</taxon>
        <taxon>Embryophyta</taxon>
        <taxon>Tracheophyta</taxon>
        <taxon>Spermatophyta</taxon>
        <taxon>Magnoliopsida</taxon>
        <taxon>eudicotyledons</taxon>
        <taxon>Gunneridae</taxon>
        <taxon>Pentapetalae</taxon>
        <taxon>asterids</taxon>
        <taxon>lamiids</taxon>
        <taxon>Solanales</taxon>
        <taxon>Convolvulaceae</taxon>
        <taxon>Cuscuteae</taxon>
        <taxon>Cuscuta</taxon>
        <taxon>Cuscuta subgen. Cuscuta</taxon>
    </lineage>
</organism>
<sequence>MQPLKPELHKFQQNQPNQLGVDSGRAARPGTGPARSLFEPDRTGGPAQGRFGSTRPGGVRFRARALHLVDRPGPNLFFFLIFFLSFWVGLGILGHLRWFGVVWG</sequence>
<dbReference type="AlphaFoldDB" id="A0AAV0CQM4"/>
<reference evidence="3" key="1">
    <citation type="submission" date="2022-07" db="EMBL/GenBank/DDBJ databases">
        <authorList>
            <person name="Macas J."/>
            <person name="Novak P."/>
            <person name="Neumann P."/>
        </authorList>
    </citation>
    <scope>NUCLEOTIDE SEQUENCE</scope>
</reference>
<evidence type="ECO:0000256" key="2">
    <source>
        <dbReference type="SAM" id="Phobius"/>
    </source>
</evidence>
<feature type="transmembrane region" description="Helical" evidence="2">
    <location>
        <begin position="76"/>
        <end position="98"/>
    </location>
</feature>
<feature type="region of interest" description="Disordered" evidence="1">
    <location>
        <begin position="1"/>
        <end position="56"/>
    </location>
</feature>
<name>A0AAV0CQM4_9ASTE</name>
<feature type="compositionally biased region" description="Polar residues" evidence="1">
    <location>
        <begin position="11"/>
        <end position="20"/>
    </location>
</feature>
<dbReference type="Proteomes" id="UP001152523">
    <property type="component" value="Unassembled WGS sequence"/>
</dbReference>
<evidence type="ECO:0000313" key="3">
    <source>
        <dbReference type="EMBL" id="CAH9083244.1"/>
    </source>
</evidence>